<dbReference type="EMBL" id="CP144695">
    <property type="protein sequence ID" value="WVZ07112.1"/>
    <property type="molecule type" value="Genomic_DNA"/>
</dbReference>
<dbReference type="SUPFAM" id="SSF56672">
    <property type="entry name" value="DNA/RNA polymerases"/>
    <property type="match status" value="1"/>
</dbReference>
<protein>
    <recommendedName>
        <fullName evidence="1">Reverse transcriptase Ty1/copia-type domain-containing protein</fullName>
    </recommendedName>
</protein>
<feature type="domain" description="Reverse transcriptase Ty1/copia-type" evidence="1">
    <location>
        <begin position="143"/>
        <end position="253"/>
    </location>
</feature>
<dbReference type="AlphaFoldDB" id="A0AAQ3RUQ3"/>
<dbReference type="InterPro" id="IPR043502">
    <property type="entry name" value="DNA/RNA_pol_sf"/>
</dbReference>
<dbReference type="Proteomes" id="UP001374535">
    <property type="component" value="Chromosome 6"/>
</dbReference>
<evidence type="ECO:0000259" key="1">
    <source>
        <dbReference type="Pfam" id="PF07727"/>
    </source>
</evidence>
<name>A0AAQ3RUQ3_VIGMU</name>
<organism evidence="2 3">
    <name type="scientific">Vigna mungo</name>
    <name type="common">Black gram</name>
    <name type="synonym">Phaseolus mungo</name>
    <dbReference type="NCBI Taxonomy" id="3915"/>
    <lineage>
        <taxon>Eukaryota</taxon>
        <taxon>Viridiplantae</taxon>
        <taxon>Streptophyta</taxon>
        <taxon>Embryophyta</taxon>
        <taxon>Tracheophyta</taxon>
        <taxon>Spermatophyta</taxon>
        <taxon>Magnoliopsida</taxon>
        <taxon>eudicotyledons</taxon>
        <taxon>Gunneridae</taxon>
        <taxon>Pentapetalae</taxon>
        <taxon>rosids</taxon>
        <taxon>fabids</taxon>
        <taxon>Fabales</taxon>
        <taxon>Fabaceae</taxon>
        <taxon>Papilionoideae</taxon>
        <taxon>50 kb inversion clade</taxon>
        <taxon>NPAAA clade</taxon>
        <taxon>indigoferoid/millettioid clade</taxon>
        <taxon>Phaseoleae</taxon>
        <taxon>Vigna</taxon>
    </lineage>
</organism>
<evidence type="ECO:0000313" key="2">
    <source>
        <dbReference type="EMBL" id="WVZ07112.1"/>
    </source>
</evidence>
<dbReference type="Pfam" id="PF07727">
    <property type="entry name" value="RVT_2"/>
    <property type="match status" value="1"/>
</dbReference>
<gene>
    <name evidence="2" type="ORF">V8G54_020458</name>
</gene>
<dbReference type="InterPro" id="IPR013103">
    <property type="entry name" value="RVT_2"/>
</dbReference>
<keyword evidence="3" id="KW-1185">Reference proteome</keyword>
<reference evidence="2 3" key="1">
    <citation type="journal article" date="2023" name="Life. Sci Alliance">
        <title>Evolutionary insights into 3D genome organization and epigenetic landscape of Vigna mungo.</title>
        <authorList>
            <person name="Junaid A."/>
            <person name="Singh B."/>
            <person name="Bhatia S."/>
        </authorList>
    </citation>
    <scope>NUCLEOTIDE SEQUENCE [LARGE SCALE GENOMIC DNA]</scope>
    <source>
        <strain evidence="2">Urdbean</strain>
    </source>
</reference>
<accession>A0AAQ3RUQ3</accession>
<proteinExistence type="predicted"/>
<sequence>MGHIDNVCFKKHSFPIKPFPNKKSCSHYGKTGHTVDMCYKKHGFPPGHKLYNGKNLLSRNQDSAGDNQGETFYHEMSLTKQQYQALLALVNPNTDDAIVSTPQIGSLISSSLDTGKTILHFDSAADTSTITWILDSSAIDHVTWTPTDLPPNKQAISCKWGYKTKHKDDGTIDRFKALLVAKGYTQLEGIDYFDPFSSIVKLTTVRLILSLAAAKNWPLRQLDVNNAFLHGDLIEEVYMQSLPGVHVSSYNKVACNSAGIHLSQRKYVMDLLSETGMLVAAPISIPTSFSIKDSSEGDQLIDPTTFR</sequence>
<evidence type="ECO:0000313" key="3">
    <source>
        <dbReference type="Proteomes" id="UP001374535"/>
    </source>
</evidence>